<dbReference type="PROSITE" id="PS52016">
    <property type="entry name" value="TONB_DEPENDENT_REC_3"/>
    <property type="match status" value="1"/>
</dbReference>
<comment type="subcellular location">
    <subcellularLocation>
        <location evidence="1 8">Cell outer membrane</location>
        <topology evidence="1 8">Multi-pass membrane protein</topology>
    </subcellularLocation>
</comment>
<organism evidence="13 14">
    <name type="scientific">Caulobacter segnis (strain ATCC 21756 / DSM 7131 / JCM 7823 / NBRC 15250 / LMG 17158 / TK0059)</name>
    <name type="common">Mycoplana segnis</name>
    <dbReference type="NCBI Taxonomy" id="509190"/>
    <lineage>
        <taxon>Bacteria</taxon>
        <taxon>Pseudomonadati</taxon>
        <taxon>Pseudomonadota</taxon>
        <taxon>Alphaproteobacteria</taxon>
        <taxon>Caulobacterales</taxon>
        <taxon>Caulobacteraceae</taxon>
        <taxon>Caulobacter</taxon>
    </lineage>
</organism>
<evidence type="ECO:0000256" key="7">
    <source>
        <dbReference type="ARBA" id="ARBA00023237"/>
    </source>
</evidence>
<dbReference type="PANTHER" id="PTHR47234">
    <property type="match status" value="1"/>
</dbReference>
<proteinExistence type="inferred from homology"/>
<keyword evidence="10" id="KW-0732">Signal</keyword>
<keyword evidence="2 8" id="KW-0813">Transport</keyword>
<evidence type="ECO:0000313" key="14">
    <source>
        <dbReference type="Proteomes" id="UP000002629"/>
    </source>
</evidence>
<sequence length="829" mass="88823">MFVPGAIKTPASGRKDACPRPGYERGFLMRYRVLLLAAASLTAFSATAQAQTATPPADDTAVEQIVVTGSRVARSRLDTISPVDVVDSKALTRQGTPELAQALANLAPSIDFPRPAVTDGTDSVRPATLRGLAPDQTLVLLNGRRAHTSALVNINGSIGRGSAPFDLNTIPTAALSSVEILREGAAAQYGSDAIAGVINLRLREASSGGGASASYGVYNTKVKTTRDPDGRKANDGPVYSASVWQGFSLPNDGFLTLTGEYSYRNPTNRADLDPRVTPNKVTGIFGDPQVETKTIYANFGLSLNDAWKLYGLAGYQNRKGESAAFPRLADNANNYVSVYPNGYVPKITTDIDDYNLAFGAKGEVAGFTVDAGVNYGNNKVAYGTINSLNASLGPTSPTRFKDGSMQYGQWVANLDFTRPLELFNFAKPSTLAFGVEYRDESYKIRAGENASWANGGNGKGAGAQGFPGFRPSNEVDVSRNATSLYADLDNQITDKFAVDLAVRYEDYSDFGSTTTGKIAARYDLTDSFAIRGAYSSGFRAPALQQQYFTTTSINIIGGAAVDVGTFPATSATAAVLGAKPLEPEKSKNYSFGAVFRKGPFELTVDAYQIDIDNRIVLSENIQGSATGTATQRAIYTLLQPFGVTTARFFINGVDTRTKGVDVVGRYRLETDQAGRFDFTLAANFNDTKVQRVPTTSTLSSLPVPPALFSRVNVAIFEEGTPDKKFVASSDWSKGPFSATLKGAYYGSVLVPNSNQALDYRTGAKSVWDLEGRYAFAQNVTWAVGVNNLFDTYPNKAPAAVNTTGVTAFSSFSPFGFNGRFLYTRLAYNW</sequence>
<dbReference type="GO" id="GO:0009279">
    <property type="term" value="C:cell outer membrane"/>
    <property type="evidence" value="ECO:0007669"/>
    <property type="project" value="UniProtKB-SubCell"/>
</dbReference>
<dbReference type="eggNOG" id="COG4771">
    <property type="taxonomic scope" value="Bacteria"/>
</dbReference>
<feature type="signal peptide" evidence="10">
    <location>
        <begin position="1"/>
        <end position="50"/>
    </location>
</feature>
<dbReference type="InterPro" id="IPR036942">
    <property type="entry name" value="Beta-barrel_TonB_sf"/>
</dbReference>
<evidence type="ECO:0000256" key="6">
    <source>
        <dbReference type="ARBA" id="ARBA00023136"/>
    </source>
</evidence>
<evidence type="ECO:0000256" key="5">
    <source>
        <dbReference type="ARBA" id="ARBA00023077"/>
    </source>
</evidence>
<dbReference type="Gene3D" id="2.170.130.10">
    <property type="entry name" value="TonB-dependent receptor, plug domain"/>
    <property type="match status" value="1"/>
</dbReference>
<dbReference type="InterPro" id="IPR000531">
    <property type="entry name" value="Beta-barrel_TonB"/>
</dbReference>
<protein>
    <submittedName>
        <fullName evidence="13">TonB-dependent receptor</fullName>
    </submittedName>
</protein>
<reference evidence="14" key="1">
    <citation type="journal article" date="2011" name="J. Bacteriol.">
        <title>Genome sequences of eight morphologically diverse alphaproteobacteria.</title>
        <authorList>
            <consortium name="US DOE Joint Genome Institute"/>
            <person name="Brown P.J."/>
            <person name="Kysela D.T."/>
            <person name="Buechlein A."/>
            <person name="Hemmerich C."/>
            <person name="Brun Y.V."/>
        </authorList>
    </citation>
    <scope>NUCLEOTIDE SEQUENCE [LARGE SCALE GENOMIC DNA]</scope>
    <source>
        <strain evidence="14">ATCC 21756 / DSM 7131 / JCM 7823 / NBRC 15250 / LMG 17158 / TK0059</strain>
    </source>
</reference>
<feature type="chain" id="PRO_5003078324" evidence="10">
    <location>
        <begin position="51"/>
        <end position="829"/>
    </location>
</feature>
<dbReference type="EMBL" id="CP002008">
    <property type="protein sequence ID" value="ADG10773.1"/>
    <property type="molecule type" value="Genomic_DNA"/>
</dbReference>
<evidence type="ECO:0000256" key="8">
    <source>
        <dbReference type="PROSITE-ProRule" id="PRU01360"/>
    </source>
</evidence>
<evidence type="ECO:0000313" key="13">
    <source>
        <dbReference type="EMBL" id="ADG10773.1"/>
    </source>
</evidence>
<name>D5VH55_CAUST</name>
<gene>
    <name evidence="13" type="ordered locus">Cseg_2312</name>
</gene>
<keyword evidence="13" id="KW-0675">Receptor</keyword>
<dbReference type="Pfam" id="PF00593">
    <property type="entry name" value="TonB_dep_Rec_b-barrel"/>
    <property type="match status" value="1"/>
</dbReference>
<dbReference type="CDD" id="cd01347">
    <property type="entry name" value="ligand_gated_channel"/>
    <property type="match status" value="1"/>
</dbReference>
<dbReference type="Proteomes" id="UP000002629">
    <property type="component" value="Chromosome"/>
</dbReference>
<evidence type="ECO:0000256" key="3">
    <source>
        <dbReference type="ARBA" id="ARBA00022452"/>
    </source>
</evidence>
<evidence type="ECO:0000256" key="1">
    <source>
        <dbReference type="ARBA" id="ARBA00004571"/>
    </source>
</evidence>
<evidence type="ECO:0000256" key="9">
    <source>
        <dbReference type="RuleBase" id="RU003357"/>
    </source>
</evidence>
<dbReference type="PANTHER" id="PTHR47234:SF3">
    <property type="entry name" value="SECRETIN_TONB SHORT N-TERMINAL DOMAIN-CONTAINING PROTEIN"/>
    <property type="match status" value="1"/>
</dbReference>
<dbReference type="Pfam" id="PF07715">
    <property type="entry name" value="Plug"/>
    <property type="match status" value="1"/>
</dbReference>
<dbReference type="InterPro" id="IPR037066">
    <property type="entry name" value="Plug_dom_sf"/>
</dbReference>
<comment type="similarity">
    <text evidence="8 9">Belongs to the TonB-dependent receptor family.</text>
</comment>
<evidence type="ECO:0000259" key="11">
    <source>
        <dbReference type="Pfam" id="PF00593"/>
    </source>
</evidence>
<evidence type="ECO:0000256" key="2">
    <source>
        <dbReference type="ARBA" id="ARBA00022448"/>
    </source>
</evidence>
<evidence type="ECO:0000259" key="12">
    <source>
        <dbReference type="Pfam" id="PF07715"/>
    </source>
</evidence>
<evidence type="ECO:0000256" key="4">
    <source>
        <dbReference type="ARBA" id="ARBA00022692"/>
    </source>
</evidence>
<feature type="domain" description="TonB-dependent receptor plug" evidence="12">
    <location>
        <begin position="77"/>
        <end position="197"/>
    </location>
</feature>
<dbReference type="Gene3D" id="2.40.170.20">
    <property type="entry name" value="TonB-dependent receptor, beta-barrel domain"/>
    <property type="match status" value="1"/>
</dbReference>
<dbReference type="KEGG" id="cse:Cseg_2312"/>
<keyword evidence="3 8" id="KW-1134">Transmembrane beta strand</keyword>
<keyword evidence="7 8" id="KW-0998">Cell outer membrane</keyword>
<dbReference type="AlphaFoldDB" id="D5VH55"/>
<dbReference type="InterPro" id="IPR012910">
    <property type="entry name" value="Plug_dom"/>
</dbReference>
<feature type="domain" description="TonB-dependent receptor-like beta-barrel" evidence="11">
    <location>
        <begin position="322"/>
        <end position="788"/>
    </location>
</feature>
<keyword evidence="4 8" id="KW-0812">Transmembrane</keyword>
<dbReference type="STRING" id="509190.Cseg_2312"/>
<keyword evidence="6 8" id="KW-0472">Membrane</keyword>
<evidence type="ECO:0000256" key="10">
    <source>
        <dbReference type="SAM" id="SignalP"/>
    </source>
</evidence>
<keyword evidence="5 9" id="KW-0798">TonB box</keyword>
<dbReference type="InterPro" id="IPR039426">
    <property type="entry name" value="TonB-dep_rcpt-like"/>
</dbReference>
<dbReference type="SUPFAM" id="SSF56935">
    <property type="entry name" value="Porins"/>
    <property type="match status" value="1"/>
</dbReference>
<accession>D5VH55</accession>
<dbReference type="HOGENOM" id="CLU_010745_1_1_5"/>